<organism evidence="4 5">
    <name type="scientific">Paraflavitalea soli</name>
    <dbReference type="NCBI Taxonomy" id="2315862"/>
    <lineage>
        <taxon>Bacteria</taxon>
        <taxon>Pseudomonadati</taxon>
        <taxon>Bacteroidota</taxon>
        <taxon>Chitinophagia</taxon>
        <taxon>Chitinophagales</taxon>
        <taxon>Chitinophagaceae</taxon>
        <taxon>Paraflavitalea</taxon>
    </lineage>
</organism>
<dbReference type="Pfam" id="PF09990">
    <property type="entry name" value="DUF2231"/>
    <property type="match status" value="1"/>
</dbReference>
<proteinExistence type="predicted"/>
<dbReference type="InterPro" id="IPR032675">
    <property type="entry name" value="LRR_dom_sf"/>
</dbReference>
<keyword evidence="1" id="KW-0812">Transmembrane</keyword>
<dbReference type="Pfam" id="PF07635">
    <property type="entry name" value="PSCyt1"/>
    <property type="match status" value="1"/>
</dbReference>
<dbReference type="InterPro" id="IPR019251">
    <property type="entry name" value="DUF2231_TM"/>
</dbReference>
<name>A0A3B7MWL0_9BACT</name>
<keyword evidence="1" id="KW-1133">Transmembrane helix</keyword>
<dbReference type="AlphaFoldDB" id="A0A3B7MWL0"/>
<evidence type="ECO:0000259" key="3">
    <source>
        <dbReference type="Pfam" id="PF09990"/>
    </source>
</evidence>
<dbReference type="InterPro" id="IPR011429">
    <property type="entry name" value="Cyt_c_Planctomycete-type"/>
</dbReference>
<feature type="transmembrane region" description="Helical" evidence="1">
    <location>
        <begin position="74"/>
        <end position="98"/>
    </location>
</feature>
<sequence length="713" mass="79035">MKLKKGIAVSLLPLNVLLLFFLCFSSKIVVPAWLQVPGRTHPLLLHFPIVLILLYAAWIWLAPRDIKSAPWYKTMAEGLLIAAAFTAVLTALTGFLLSKEQGYEEGTVDTHKWLGATLSFLLYIMYSFREKIRSSLLLNTAVLAVTVLLVLAAHLGGTITHGQNFVLAPVTPDKQKPVPLLEEAVVYADIIEPILQTKCMSCHNSSKSKGELIMETKESLLKGGKSGVLWDTAKDDLGLLLQRVHLPVEAKKHMPPIGKPQLSDFEVSLLKAWIRGGALFDKKVMELPDGDTLRTLAATMLRTAEEETYDFEAPDDKQVKQLSNNNRVITPLAAGSPALIVSFYNRAFYNAKELEALSPIEAQIVSLNLDNMPVKDEDLAIIARMKNLRKLNLNFTTITGNSLAELKKLQQLKSLSLTGTAVKAEQVKTLQALPQLKAVYVWNTGINDQQAALLQQAHPAVHYHTGFKDTATLKIIPPVIENEDQVITGPVPLKMKHYIKGAEIRYTLDGKDPDSATSPIYGKEVLLQETSLVKARAFKPGWIGSEVVQQRFFKSTFKADSAVISPDPDPKYRGKGGNTIIDLVKSDLNHGNGKWIGYHGQQITATLLFDQPKLIGSLSISMIRSVNEHIFTPASIQVWGGKDKDHLSLLQTLRPPLPDKEDRKKENVLLDSRFTPKEMGCIKLVFTPIANISGWIKDKGAQSWLFIDEVFIN</sequence>
<dbReference type="Pfam" id="PF13287">
    <property type="entry name" value="Fn3_assoc"/>
    <property type="match status" value="1"/>
</dbReference>
<dbReference type="EMBL" id="CP032157">
    <property type="protein sequence ID" value="AXY77386.1"/>
    <property type="molecule type" value="Genomic_DNA"/>
</dbReference>
<dbReference type="OrthoDB" id="713772at2"/>
<dbReference type="InterPro" id="IPR026876">
    <property type="entry name" value="Fn3_assoc_repeat"/>
</dbReference>
<keyword evidence="1" id="KW-0472">Membrane</keyword>
<feature type="transmembrane region" description="Helical" evidence="1">
    <location>
        <begin position="110"/>
        <end position="128"/>
    </location>
</feature>
<dbReference type="Proteomes" id="UP000263900">
    <property type="component" value="Chromosome"/>
</dbReference>
<dbReference type="KEGG" id="pseg:D3H65_26900"/>
<dbReference type="RefSeq" id="WP_119053262.1">
    <property type="nucleotide sequence ID" value="NZ_CP032157.1"/>
</dbReference>
<feature type="transmembrane region" description="Helical" evidence="1">
    <location>
        <begin position="135"/>
        <end position="155"/>
    </location>
</feature>
<evidence type="ECO:0000259" key="2">
    <source>
        <dbReference type="Pfam" id="PF07635"/>
    </source>
</evidence>
<gene>
    <name evidence="4" type="ORF">D3H65_26900</name>
</gene>
<feature type="domain" description="Cytochrome C Planctomycete-type" evidence="2">
    <location>
        <begin position="199"/>
        <end position="256"/>
    </location>
</feature>
<keyword evidence="5" id="KW-1185">Reference proteome</keyword>
<evidence type="ECO:0000313" key="5">
    <source>
        <dbReference type="Proteomes" id="UP000263900"/>
    </source>
</evidence>
<dbReference type="PANTHER" id="PTHR35889">
    <property type="entry name" value="CYCLOINULO-OLIGOSACCHARIDE FRUCTANOTRANSFERASE-RELATED"/>
    <property type="match status" value="1"/>
</dbReference>
<feature type="transmembrane region" description="Helical" evidence="1">
    <location>
        <begin position="43"/>
        <end position="62"/>
    </location>
</feature>
<evidence type="ECO:0000313" key="4">
    <source>
        <dbReference type="EMBL" id="AXY77386.1"/>
    </source>
</evidence>
<accession>A0A3B7MWL0</accession>
<evidence type="ECO:0000256" key="1">
    <source>
        <dbReference type="SAM" id="Phobius"/>
    </source>
</evidence>
<protein>
    <submittedName>
        <fullName evidence="4">Uncharacterized protein</fullName>
    </submittedName>
</protein>
<dbReference type="Gene3D" id="3.80.10.10">
    <property type="entry name" value="Ribonuclease Inhibitor"/>
    <property type="match status" value="1"/>
</dbReference>
<dbReference type="PANTHER" id="PTHR35889:SF3">
    <property type="entry name" value="F-BOX DOMAIN-CONTAINING PROTEIN"/>
    <property type="match status" value="1"/>
</dbReference>
<dbReference type="SUPFAM" id="SSF52047">
    <property type="entry name" value="RNI-like"/>
    <property type="match status" value="1"/>
</dbReference>
<feature type="domain" description="DUF2231" evidence="3">
    <location>
        <begin position="41"/>
        <end position="164"/>
    </location>
</feature>
<reference evidence="4 5" key="1">
    <citation type="submission" date="2018-09" db="EMBL/GenBank/DDBJ databases">
        <title>Genome sequencing of strain 6GH32-13.</title>
        <authorList>
            <person name="Weon H.-Y."/>
            <person name="Heo J."/>
            <person name="Kwon S.-W."/>
        </authorList>
    </citation>
    <scope>NUCLEOTIDE SEQUENCE [LARGE SCALE GENOMIC DNA]</scope>
    <source>
        <strain evidence="4 5">5GH32-13</strain>
    </source>
</reference>